<dbReference type="InterPro" id="IPR042307">
    <property type="entry name" value="Reeler_sf"/>
</dbReference>
<dbReference type="CDD" id="cd08544">
    <property type="entry name" value="Reeler"/>
    <property type="match status" value="1"/>
</dbReference>
<evidence type="ECO:0000256" key="2">
    <source>
        <dbReference type="ARBA" id="ARBA00008501"/>
    </source>
</evidence>
<dbReference type="AlphaFoldDB" id="A0AAN0J3N9"/>
<dbReference type="Proteomes" id="UP000007879">
    <property type="component" value="Unassembled WGS sequence"/>
</dbReference>
<dbReference type="InterPro" id="IPR002861">
    <property type="entry name" value="Reeler_dom"/>
</dbReference>
<reference evidence="12" key="1">
    <citation type="journal article" date="2010" name="Nature">
        <title>The Amphimedon queenslandica genome and the evolution of animal complexity.</title>
        <authorList>
            <person name="Srivastava M."/>
            <person name="Simakov O."/>
            <person name="Chapman J."/>
            <person name="Fahey B."/>
            <person name="Gauthier M.E."/>
            <person name="Mitros T."/>
            <person name="Richards G.S."/>
            <person name="Conaco C."/>
            <person name="Dacre M."/>
            <person name="Hellsten U."/>
            <person name="Larroux C."/>
            <person name="Putnam N.H."/>
            <person name="Stanke M."/>
            <person name="Adamska M."/>
            <person name="Darling A."/>
            <person name="Degnan S.M."/>
            <person name="Oakley T.H."/>
            <person name="Plachetzki D.C."/>
            <person name="Zhai Y."/>
            <person name="Adamski M."/>
            <person name="Calcino A."/>
            <person name="Cummins S.F."/>
            <person name="Goodstein D.M."/>
            <person name="Harris C."/>
            <person name="Jackson D.J."/>
            <person name="Leys S.P."/>
            <person name="Shu S."/>
            <person name="Woodcroft B.J."/>
            <person name="Vervoort M."/>
            <person name="Kosik K.S."/>
            <person name="Manning G."/>
            <person name="Degnan B.M."/>
            <person name="Rokhsar D.S."/>
        </authorList>
    </citation>
    <scope>NUCLEOTIDE SEQUENCE [LARGE SCALE GENOMIC DNA]</scope>
</reference>
<dbReference type="GO" id="GO:0042742">
    <property type="term" value="P:defense response to bacterium"/>
    <property type="evidence" value="ECO:0007669"/>
    <property type="project" value="UniProtKB-KW"/>
</dbReference>
<keyword evidence="9" id="KW-1133">Transmembrane helix</keyword>
<keyword evidence="5" id="KW-0399">Innate immunity</keyword>
<evidence type="ECO:0000256" key="7">
    <source>
        <dbReference type="ARBA" id="ARBA00022859"/>
    </source>
</evidence>
<dbReference type="KEGG" id="aqu:109581726"/>
<keyword evidence="9" id="KW-0812">Transmembrane</keyword>
<dbReference type="PANTHER" id="PTHR45828">
    <property type="entry name" value="CYTOCHROME B561/FERRIC REDUCTASE TRANSMEMBRANE"/>
    <property type="match status" value="1"/>
</dbReference>
<proteinExistence type="inferred from homology"/>
<dbReference type="GO" id="GO:0045087">
    <property type="term" value="P:innate immune response"/>
    <property type="evidence" value="ECO:0007669"/>
    <property type="project" value="UniProtKB-KW"/>
</dbReference>
<dbReference type="GeneID" id="109581726"/>
<evidence type="ECO:0000259" key="10">
    <source>
        <dbReference type="PROSITE" id="PS51019"/>
    </source>
</evidence>
<dbReference type="PROSITE" id="PS51019">
    <property type="entry name" value="REELIN"/>
    <property type="match status" value="1"/>
</dbReference>
<keyword evidence="12" id="KW-1185">Reference proteome</keyword>
<name>A0AAN0J3N9_AMPQE</name>
<feature type="transmembrane region" description="Helical" evidence="9">
    <location>
        <begin position="12"/>
        <end position="33"/>
    </location>
</feature>
<evidence type="ECO:0000256" key="6">
    <source>
        <dbReference type="ARBA" id="ARBA00022729"/>
    </source>
</evidence>
<dbReference type="EnsemblMetazoa" id="XM_019996091.1">
    <property type="protein sequence ID" value="XP_019851650.1"/>
    <property type="gene ID" value="LOC109581726"/>
</dbReference>
<comment type="similarity">
    <text evidence="2">Belongs to the insect defense protein family.</text>
</comment>
<keyword evidence="9" id="KW-0472">Membrane</keyword>
<evidence type="ECO:0000256" key="5">
    <source>
        <dbReference type="ARBA" id="ARBA00022588"/>
    </source>
</evidence>
<evidence type="ECO:0000256" key="3">
    <source>
        <dbReference type="ARBA" id="ARBA00022525"/>
    </source>
</evidence>
<keyword evidence="3" id="KW-0964">Secreted</keyword>
<dbReference type="PANTHER" id="PTHR45828:SF9">
    <property type="entry name" value="CELL WALL INTEGRITY AND STRESS RESPONSE COMPONENT 4-LIKE-RELATED"/>
    <property type="match status" value="1"/>
</dbReference>
<evidence type="ECO:0000313" key="12">
    <source>
        <dbReference type="Proteomes" id="UP000007879"/>
    </source>
</evidence>
<evidence type="ECO:0000256" key="4">
    <source>
        <dbReference type="ARBA" id="ARBA00022529"/>
    </source>
</evidence>
<keyword evidence="4" id="KW-0929">Antimicrobial</keyword>
<dbReference type="GO" id="GO:0005576">
    <property type="term" value="C:extracellular region"/>
    <property type="evidence" value="ECO:0007669"/>
    <property type="project" value="UniProtKB-SubCell"/>
</dbReference>
<dbReference type="Pfam" id="PF02014">
    <property type="entry name" value="Reeler"/>
    <property type="match status" value="1"/>
</dbReference>
<dbReference type="RefSeq" id="XP_019851650.1">
    <property type="nucleotide sequence ID" value="XM_019996091.1"/>
</dbReference>
<protein>
    <recommendedName>
        <fullName evidence="10">Reelin domain-containing protein</fullName>
    </recommendedName>
</protein>
<keyword evidence="7" id="KW-0391">Immunity</keyword>
<comment type="subcellular location">
    <subcellularLocation>
        <location evidence="1">Secreted</location>
    </subcellularLocation>
</comment>
<dbReference type="GO" id="GO:0016020">
    <property type="term" value="C:membrane"/>
    <property type="evidence" value="ECO:0007669"/>
    <property type="project" value="TreeGrafter"/>
</dbReference>
<sequence>MLLYCVLPSIQFITILNLAAPFTYFVHPVAFLLQLSFFLAHSYSSGPPAGVCSSLVPGHSSSTGGPNPGGFYIFSDLIDNGGDYNASQSYTIRLAGSRQFKGLMIQAREAGTTNLIGSFSNLPSGTKTLTCGSSSSATVTHSDSSLKNSVTVTWTAPDTAGMLEIRYTVVIRNDGSSIFYANMNAGDFRPGSTEICPMTDKVSSINPYNILYTYLSNYLSADMYLIYLNKSPGVYFLKWYLDLQKNFLNKINLGPRVGLELLTLHIRLQELKGSIYKASELFLAYV</sequence>
<dbReference type="InterPro" id="IPR051237">
    <property type="entry name" value="Ferric-chelate_Red/DefProt"/>
</dbReference>
<evidence type="ECO:0000313" key="11">
    <source>
        <dbReference type="EnsemblMetazoa" id="XP_019851650.1"/>
    </source>
</evidence>
<reference evidence="11" key="2">
    <citation type="submission" date="2024-06" db="UniProtKB">
        <authorList>
            <consortium name="EnsemblMetazoa"/>
        </authorList>
    </citation>
    <scope>IDENTIFICATION</scope>
</reference>
<evidence type="ECO:0000256" key="8">
    <source>
        <dbReference type="ARBA" id="ARBA00023022"/>
    </source>
</evidence>
<keyword evidence="6" id="KW-0732">Signal</keyword>
<accession>A0AAN0J3N9</accession>
<evidence type="ECO:0000256" key="1">
    <source>
        <dbReference type="ARBA" id="ARBA00004613"/>
    </source>
</evidence>
<feature type="domain" description="Reelin" evidence="10">
    <location>
        <begin position="37"/>
        <end position="208"/>
    </location>
</feature>
<keyword evidence="8" id="KW-0044">Antibiotic</keyword>
<evidence type="ECO:0000256" key="9">
    <source>
        <dbReference type="SAM" id="Phobius"/>
    </source>
</evidence>
<organism evidence="11 12">
    <name type="scientific">Amphimedon queenslandica</name>
    <name type="common">Sponge</name>
    <dbReference type="NCBI Taxonomy" id="400682"/>
    <lineage>
        <taxon>Eukaryota</taxon>
        <taxon>Metazoa</taxon>
        <taxon>Porifera</taxon>
        <taxon>Demospongiae</taxon>
        <taxon>Heteroscleromorpha</taxon>
        <taxon>Haplosclerida</taxon>
        <taxon>Niphatidae</taxon>
        <taxon>Amphimedon</taxon>
    </lineage>
</organism>
<dbReference type="Gene3D" id="2.60.40.4060">
    <property type="entry name" value="Reeler domain"/>
    <property type="match status" value="1"/>
</dbReference>